<gene>
    <name evidence="2" type="ORF">EHQ83_06610</name>
</gene>
<evidence type="ECO:0000313" key="2">
    <source>
        <dbReference type="EMBL" id="TGL85904.1"/>
    </source>
</evidence>
<dbReference type="SUPFAM" id="SSF56436">
    <property type="entry name" value="C-type lectin-like"/>
    <property type="match status" value="1"/>
</dbReference>
<dbReference type="Pfam" id="PF07588">
    <property type="entry name" value="DUF1554"/>
    <property type="match status" value="1"/>
</dbReference>
<dbReference type="AlphaFoldDB" id="A0A6N4QVV9"/>
<dbReference type="Gene3D" id="3.10.100.10">
    <property type="entry name" value="Mannose-Binding Protein A, subunit A"/>
    <property type="match status" value="1"/>
</dbReference>
<sequence length="333" mass="34885">MSFVRIKFFGFLIFILFSCSQAEKIEMDLSKGGVGLIANILPAILPVDDSPFDSTKFPTLMEGQSTSVTLALKTRAASVEQFNFAWADTAGGPTISPATFTYSGSNTTNVTITAIDNDCLDDTMTLNATRVSDSKVYALKFNVTDRDRCIFLASNSSTPGVTGPGFTGNLGGVAGADAKCQAEKPSALPGAASEYKALLGIDTVRNPTKSGGILETNWPLKVGVRYFSYSASAPEGAYIATGTSNGIGTGSAIFTFPLNSSFNHSSDTSTLTFWTGIGSASFDPMGGSYTCSTYTDGTTGFGYNGATNAISSSAIASYYFSCSTPARLICIRQ</sequence>
<feature type="domain" description="DUF1554" evidence="1">
    <location>
        <begin position="165"/>
        <end position="308"/>
    </location>
</feature>
<organism evidence="2 3">
    <name type="scientific">Leptospira yasudae</name>
    <dbReference type="NCBI Taxonomy" id="2202201"/>
    <lineage>
        <taxon>Bacteria</taxon>
        <taxon>Pseudomonadati</taxon>
        <taxon>Spirochaetota</taxon>
        <taxon>Spirochaetia</taxon>
        <taxon>Leptospirales</taxon>
        <taxon>Leptospiraceae</taxon>
        <taxon>Leptospira</taxon>
    </lineage>
</organism>
<comment type="caution">
    <text evidence="2">The sequence shown here is derived from an EMBL/GenBank/DDBJ whole genome shotgun (WGS) entry which is preliminary data.</text>
</comment>
<name>A0A6N4QVV9_9LEPT</name>
<dbReference type="PROSITE" id="PS51257">
    <property type="entry name" value="PROKAR_LIPOPROTEIN"/>
    <property type="match status" value="1"/>
</dbReference>
<dbReference type="InterPro" id="IPR016186">
    <property type="entry name" value="C-type_lectin-like/link_sf"/>
</dbReference>
<dbReference type="InterPro" id="IPR011448">
    <property type="entry name" value="DUF1554"/>
</dbReference>
<dbReference type="InterPro" id="IPR016187">
    <property type="entry name" value="CTDL_fold"/>
</dbReference>
<proteinExistence type="predicted"/>
<evidence type="ECO:0000259" key="1">
    <source>
        <dbReference type="Pfam" id="PF07588"/>
    </source>
</evidence>
<dbReference type="Proteomes" id="UP000297613">
    <property type="component" value="Unassembled WGS sequence"/>
</dbReference>
<reference evidence="2 3" key="1">
    <citation type="journal article" date="2019" name="PLoS Negl. Trop. Dis.">
        <title>Revisiting the worldwide diversity of Leptospira species in the environment.</title>
        <authorList>
            <person name="Vincent A.T."/>
            <person name="Schiettekatte O."/>
            <person name="Bourhy P."/>
            <person name="Veyrier F.J."/>
            <person name="Picardeau M."/>
        </authorList>
    </citation>
    <scope>NUCLEOTIDE SEQUENCE [LARGE SCALE GENOMIC DNA]</scope>
    <source>
        <strain evidence="2 3">201702445</strain>
    </source>
</reference>
<evidence type="ECO:0000313" key="3">
    <source>
        <dbReference type="Proteomes" id="UP000297613"/>
    </source>
</evidence>
<accession>A0A6N4QVV9</accession>
<dbReference type="EMBL" id="RQGM01000024">
    <property type="protein sequence ID" value="TGL85904.1"/>
    <property type="molecule type" value="Genomic_DNA"/>
</dbReference>
<protein>
    <submittedName>
        <fullName evidence="2">DUF1554 domain-containing protein</fullName>
    </submittedName>
</protein>